<accession>A0A3M7QKK0</accession>
<comment type="caution">
    <text evidence="1">The sequence shown here is derived from an EMBL/GenBank/DDBJ whole genome shotgun (WGS) entry which is preliminary data.</text>
</comment>
<proteinExistence type="predicted"/>
<protein>
    <submittedName>
        <fullName evidence="1">Uncharacterized protein</fullName>
    </submittedName>
</protein>
<organism evidence="1 2">
    <name type="scientific">Brachionus plicatilis</name>
    <name type="common">Marine rotifer</name>
    <name type="synonym">Brachionus muelleri</name>
    <dbReference type="NCBI Taxonomy" id="10195"/>
    <lineage>
        <taxon>Eukaryota</taxon>
        <taxon>Metazoa</taxon>
        <taxon>Spiralia</taxon>
        <taxon>Gnathifera</taxon>
        <taxon>Rotifera</taxon>
        <taxon>Eurotatoria</taxon>
        <taxon>Monogononta</taxon>
        <taxon>Pseudotrocha</taxon>
        <taxon>Ploima</taxon>
        <taxon>Brachionidae</taxon>
        <taxon>Brachionus</taxon>
    </lineage>
</organism>
<sequence>MLQPFTSSNNIVLDNKNHDRLATPFRTSQLTIDLTILSVCSDPSKTKPNPPFITSPHPTPPPLCKLTHVAPRIPSPIKFCTAISAVNAEPS</sequence>
<name>A0A3M7QKK0_BRAPC</name>
<gene>
    <name evidence="1" type="ORF">BpHYR1_048883</name>
</gene>
<keyword evidence="2" id="KW-1185">Reference proteome</keyword>
<dbReference type="EMBL" id="REGN01005945">
    <property type="protein sequence ID" value="RNA11495.1"/>
    <property type="molecule type" value="Genomic_DNA"/>
</dbReference>
<reference evidence="1 2" key="1">
    <citation type="journal article" date="2018" name="Sci. Rep.">
        <title>Genomic signatures of local adaptation to the degree of environmental predictability in rotifers.</title>
        <authorList>
            <person name="Franch-Gras L."/>
            <person name="Hahn C."/>
            <person name="Garcia-Roger E.M."/>
            <person name="Carmona M.J."/>
            <person name="Serra M."/>
            <person name="Gomez A."/>
        </authorList>
    </citation>
    <scope>NUCLEOTIDE SEQUENCE [LARGE SCALE GENOMIC DNA]</scope>
    <source>
        <strain evidence="1">HYR1</strain>
    </source>
</reference>
<dbReference type="Proteomes" id="UP000276133">
    <property type="component" value="Unassembled WGS sequence"/>
</dbReference>
<evidence type="ECO:0000313" key="1">
    <source>
        <dbReference type="EMBL" id="RNA11495.1"/>
    </source>
</evidence>
<dbReference type="AlphaFoldDB" id="A0A3M7QKK0"/>
<evidence type="ECO:0000313" key="2">
    <source>
        <dbReference type="Proteomes" id="UP000276133"/>
    </source>
</evidence>